<dbReference type="EMBL" id="GBRH01236350">
    <property type="protein sequence ID" value="JAD61545.1"/>
    <property type="molecule type" value="Transcribed_RNA"/>
</dbReference>
<accession>A0A0A9BK03</accession>
<reference evidence="1" key="2">
    <citation type="journal article" date="2015" name="Data Brief">
        <title>Shoot transcriptome of the giant reed, Arundo donax.</title>
        <authorList>
            <person name="Barrero R.A."/>
            <person name="Guerrero F.D."/>
            <person name="Moolhuijzen P."/>
            <person name="Goolsby J.A."/>
            <person name="Tidwell J."/>
            <person name="Bellgard S.E."/>
            <person name="Bellgard M.I."/>
        </authorList>
    </citation>
    <scope>NUCLEOTIDE SEQUENCE</scope>
    <source>
        <tissue evidence="1">Shoot tissue taken approximately 20 cm above the soil surface</tissue>
    </source>
</reference>
<sequence>MASAAAWGEVGRREAERPQGVGGRLHGGVVGVAAREWGARRMVRALK</sequence>
<reference evidence="1" key="1">
    <citation type="submission" date="2014-09" db="EMBL/GenBank/DDBJ databases">
        <authorList>
            <person name="Magalhaes I.L.F."/>
            <person name="Oliveira U."/>
            <person name="Santos F.R."/>
            <person name="Vidigal T.H.D.A."/>
            <person name="Brescovit A.D."/>
            <person name="Santos A.J."/>
        </authorList>
    </citation>
    <scope>NUCLEOTIDE SEQUENCE</scope>
    <source>
        <tissue evidence="1">Shoot tissue taken approximately 20 cm above the soil surface</tissue>
    </source>
</reference>
<name>A0A0A9BK03_ARUDO</name>
<proteinExistence type="predicted"/>
<dbReference type="AlphaFoldDB" id="A0A0A9BK03"/>
<organism evidence="1">
    <name type="scientific">Arundo donax</name>
    <name type="common">Giant reed</name>
    <name type="synonym">Donax arundinaceus</name>
    <dbReference type="NCBI Taxonomy" id="35708"/>
    <lineage>
        <taxon>Eukaryota</taxon>
        <taxon>Viridiplantae</taxon>
        <taxon>Streptophyta</taxon>
        <taxon>Embryophyta</taxon>
        <taxon>Tracheophyta</taxon>
        <taxon>Spermatophyta</taxon>
        <taxon>Magnoliopsida</taxon>
        <taxon>Liliopsida</taxon>
        <taxon>Poales</taxon>
        <taxon>Poaceae</taxon>
        <taxon>PACMAD clade</taxon>
        <taxon>Arundinoideae</taxon>
        <taxon>Arundineae</taxon>
        <taxon>Arundo</taxon>
    </lineage>
</organism>
<evidence type="ECO:0000313" key="1">
    <source>
        <dbReference type="EMBL" id="JAD61545.1"/>
    </source>
</evidence>
<protein>
    <submittedName>
        <fullName evidence="1">Uncharacterized protein</fullName>
    </submittedName>
</protein>